<dbReference type="Gene3D" id="1.10.10.60">
    <property type="entry name" value="Homeodomain-like"/>
    <property type="match status" value="1"/>
</dbReference>
<dbReference type="GO" id="GO:0005634">
    <property type="term" value="C:nucleus"/>
    <property type="evidence" value="ECO:0007669"/>
    <property type="project" value="UniProtKB-SubCell"/>
</dbReference>
<dbReference type="PANTHER" id="PTHR24341">
    <property type="entry name" value="HOMEOBOX PROTEIN ENGRAILED"/>
    <property type="match status" value="1"/>
</dbReference>
<organism evidence="11 12">
    <name type="scientific">Amphibalanus amphitrite</name>
    <name type="common">Striped barnacle</name>
    <name type="synonym">Balanus amphitrite</name>
    <dbReference type="NCBI Taxonomy" id="1232801"/>
    <lineage>
        <taxon>Eukaryota</taxon>
        <taxon>Metazoa</taxon>
        <taxon>Ecdysozoa</taxon>
        <taxon>Arthropoda</taxon>
        <taxon>Crustacea</taxon>
        <taxon>Multicrustacea</taxon>
        <taxon>Cirripedia</taxon>
        <taxon>Thoracica</taxon>
        <taxon>Thoracicalcarea</taxon>
        <taxon>Balanomorpha</taxon>
        <taxon>Balanoidea</taxon>
        <taxon>Balanidae</taxon>
        <taxon>Amphibalaninae</taxon>
        <taxon>Amphibalanus</taxon>
    </lineage>
</organism>
<dbReference type="InterPro" id="IPR001356">
    <property type="entry name" value="HD"/>
</dbReference>
<dbReference type="PROSITE" id="PS50071">
    <property type="entry name" value="HOMEOBOX_2"/>
    <property type="match status" value="1"/>
</dbReference>
<sequence length="236" mass="25820">MPLPASPLSVGPVSPAPSASSAGSPRLFVCPPLPPTPPHSERSFSASPGPTSPGRPVSRALPHRPLPFSIENILRPDFGRPPCLPRLPTLSALPRRAAAAAAAAGTARPVDLRKPPPPPGHLRPAGPRSRRTKKPKSSDEKRPRTAFTTEQLDRLKREFDENRYLSEKRRQDLAQQLGLNESQIKIWFQNKRAKIKKSSGQKPVLATRLMAQGLYNHATIAAEEEEEILKMCKTSL</sequence>
<evidence type="ECO:0000259" key="10">
    <source>
        <dbReference type="PROSITE" id="PS50071"/>
    </source>
</evidence>
<evidence type="ECO:0000256" key="4">
    <source>
        <dbReference type="ARBA" id="ARBA00023155"/>
    </source>
</evidence>
<accession>A0A6A4V7Z2</accession>
<dbReference type="PROSITE" id="PS00033">
    <property type="entry name" value="ENGRAILED"/>
    <property type="match status" value="1"/>
</dbReference>
<dbReference type="PRINTS" id="PR00031">
    <property type="entry name" value="HTHREPRESSR"/>
</dbReference>
<dbReference type="GO" id="GO:0000981">
    <property type="term" value="F:DNA-binding transcription factor activity, RNA polymerase II-specific"/>
    <property type="evidence" value="ECO:0007669"/>
    <property type="project" value="InterPro"/>
</dbReference>
<dbReference type="Pfam" id="PF10525">
    <property type="entry name" value="Engrail_1_C_sig"/>
    <property type="match status" value="1"/>
</dbReference>
<dbReference type="InterPro" id="IPR000047">
    <property type="entry name" value="HTH_motif"/>
</dbReference>
<dbReference type="InterPro" id="IPR009057">
    <property type="entry name" value="Homeodomain-like_sf"/>
</dbReference>
<dbReference type="InterPro" id="IPR019549">
    <property type="entry name" value="Homeobox-engrailed_C-terminal"/>
</dbReference>
<evidence type="ECO:0000256" key="3">
    <source>
        <dbReference type="ARBA" id="ARBA00023125"/>
    </source>
</evidence>
<dbReference type="AlphaFoldDB" id="A0A6A4V7Z2"/>
<comment type="subcellular location">
    <subcellularLocation>
        <location evidence="1 6 7">Nucleus</location>
    </subcellularLocation>
</comment>
<keyword evidence="4 6" id="KW-0371">Homeobox</keyword>
<evidence type="ECO:0000313" key="12">
    <source>
        <dbReference type="Proteomes" id="UP000440578"/>
    </source>
</evidence>
<dbReference type="InterPro" id="IPR020479">
    <property type="entry name" value="HD_metazoa"/>
</dbReference>
<evidence type="ECO:0000256" key="7">
    <source>
        <dbReference type="RuleBase" id="RU000682"/>
    </source>
</evidence>
<feature type="domain" description="Homeobox" evidence="10">
    <location>
        <begin position="138"/>
        <end position="198"/>
    </location>
</feature>
<keyword evidence="12" id="KW-1185">Reference proteome</keyword>
<keyword evidence="2" id="KW-0217">Developmental protein</keyword>
<keyword evidence="5 6" id="KW-0539">Nucleus</keyword>
<dbReference type="OrthoDB" id="6159439at2759"/>
<dbReference type="Proteomes" id="UP000440578">
    <property type="component" value="Unassembled WGS sequence"/>
</dbReference>
<feature type="compositionally biased region" description="Low complexity" evidence="9">
    <location>
        <begin position="1"/>
        <end position="25"/>
    </location>
</feature>
<dbReference type="PROSITE" id="PS00027">
    <property type="entry name" value="HOMEOBOX_1"/>
    <property type="match status" value="1"/>
</dbReference>
<protein>
    <recommendedName>
        <fullName evidence="8">Homeobox protein engrailed-like</fullName>
    </recommendedName>
</protein>
<evidence type="ECO:0000256" key="8">
    <source>
        <dbReference type="RuleBase" id="RU510713"/>
    </source>
</evidence>
<proteinExistence type="inferred from homology"/>
<name>A0A6A4V7Z2_AMPAM</name>
<dbReference type="CDD" id="cd00086">
    <property type="entry name" value="homeodomain"/>
    <property type="match status" value="1"/>
</dbReference>
<comment type="caution">
    <text evidence="11">The sequence shown here is derived from an EMBL/GenBank/DDBJ whole genome shotgun (WGS) entry which is preliminary data.</text>
</comment>
<dbReference type="PANTHER" id="PTHR24341:SF6">
    <property type="entry name" value="HOMEOBOX PROTEIN INVECTED"/>
    <property type="match status" value="1"/>
</dbReference>
<dbReference type="Pfam" id="PF00046">
    <property type="entry name" value="Homeodomain"/>
    <property type="match status" value="1"/>
</dbReference>
<feature type="DNA-binding region" description="Homeobox" evidence="6">
    <location>
        <begin position="140"/>
        <end position="199"/>
    </location>
</feature>
<evidence type="ECO:0000313" key="11">
    <source>
        <dbReference type="EMBL" id="KAF0287290.1"/>
    </source>
</evidence>
<evidence type="ECO:0000256" key="5">
    <source>
        <dbReference type="ARBA" id="ARBA00023242"/>
    </source>
</evidence>
<evidence type="ECO:0000256" key="6">
    <source>
        <dbReference type="PROSITE-ProRule" id="PRU00108"/>
    </source>
</evidence>
<dbReference type="GO" id="GO:0000978">
    <property type="term" value="F:RNA polymerase II cis-regulatory region sequence-specific DNA binding"/>
    <property type="evidence" value="ECO:0007669"/>
    <property type="project" value="TreeGrafter"/>
</dbReference>
<keyword evidence="3 6" id="KW-0238">DNA-binding</keyword>
<dbReference type="SMART" id="SM00389">
    <property type="entry name" value="HOX"/>
    <property type="match status" value="1"/>
</dbReference>
<dbReference type="InterPro" id="IPR050720">
    <property type="entry name" value="Engrailed_Homeobox_TFs"/>
</dbReference>
<evidence type="ECO:0000256" key="2">
    <source>
        <dbReference type="ARBA" id="ARBA00022473"/>
    </source>
</evidence>
<evidence type="ECO:0000256" key="9">
    <source>
        <dbReference type="SAM" id="MobiDB-lite"/>
    </source>
</evidence>
<feature type="region of interest" description="Disordered" evidence="9">
    <location>
        <begin position="1"/>
        <end position="63"/>
    </location>
</feature>
<dbReference type="InterPro" id="IPR017970">
    <property type="entry name" value="Homeobox_CS"/>
</dbReference>
<dbReference type="InterPro" id="IPR000747">
    <property type="entry name" value="HD_engrailed"/>
</dbReference>
<dbReference type="PRINTS" id="PR00026">
    <property type="entry name" value="ENGRAILED"/>
</dbReference>
<dbReference type="SUPFAM" id="SSF46689">
    <property type="entry name" value="Homeodomain-like"/>
    <property type="match status" value="1"/>
</dbReference>
<dbReference type="GO" id="GO:0030182">
    <property type="term" value="P:neuron differentiation"/>
    <property type="evidence" value="ECO:0007669"/>
    <property type="project" value="TreeGrafter"/>
</dbReference>
<comment type="similarity">
    <text evidence="8">Belongs to the Engrailed homeobox family.</text>
</comment>
<feature type="region of interest" description="Disordered" evidence="9">
    <location>
        <begin position="101"/>
        <end position="148"/>
    </location>
</feature>
<gene>
    <name evidence="11" type="primary">en</name>
    <name evidence="11" type="ORF">FJT64_014259</name>
</gene>
<dbReference type="PRINTS" id="PR00024">
    <property type="entry name" value="HOMEOBOX"/>
</dbReference>
<reference evidence="11 12" key="1">
    <citation type="submission" date="2019-07" db="EMBL/GenBank/DDBJ databases">
        <title>Draft genome assembly of a fouling barnacle, Amphibalanus amphitrite (Darwin, 1854): The first reference genome for Thecostraca.</title>
        <authorList>
            <person name="Kim W."/>
        </authorList>
    </citation>
    <scope>NUCLEOTIDE SEQUENCE [LARGE SCALE GENOMIC DNA]</scope>
    <source>
        <strain evidence="11">SNU_AA5</strain>
        <tissue evidence="11">Soma without cirri and trophi</tissue>
    </source>
</reference>
<evidence type="ECO:0000256" key="1">
    <source>
        <dbReference type="ARBA" id="ARBA00004123"/>
    </source>
</evidence>
<dbReference type="EMBL" id="VIIS01002200">
    <property type="protein sequence ID" value="KAF0287290.1"/>
    <property type="molecule type" value="Genomic_DNA"/>
</dbReference>
<dbReference type="InterPro" id="IPR019737">
    <property type="entry name" value="Homeobox-engrailed_CS"/>
</dbReference>